<comment type="caution">
    <text evidence="4">The sequence shown here is derived from an EMBL/GenBank/DDBJ whole genome shotgun (WGS) entry which is preliminary data.</text>
</comment>
<accession>A0ABT1WA06</accession>
<proteinExistence type="inferred from homology"/>
<dbReference type="Gene3D" id="3.20.20.70">
    <property type="entry name" value="Aldolase class I"/>
    <property type="match status" value="1"/>
</dbReference>
<dbReference type="PANTHER" id="PTHR12128:SF66">
    <property type="entry name" value="4-HYDROXY-2-OXOGLUTARATE ALDOLASE, MITOCHONDRIAL"/>
    <property type="match status" value="1"/>
</dbReference>
<dbReference type="PRINTS" id="PR00146">
    <property type="entry name" value="DHPICSNTHASE"/>
</dbReference>
<evidence type="ECO:0000256" key="1">
    <source>
        <dbReference type="ARBA" id="ARBA00007592"/>
    </source>
</evidence>
<gene>
    <name evidence="4" type="ORF">NFI95_14840</name>
</gene>
<sequence length="295" mass="30573">MTPFTGLLAYPITPADRSGRVDAEAMEALADRLAESGVDGIGVLGSTGTYMFLRRDERRRAVRAALRGARGRVPVTVGIGALRTDGTIQAATDAAEDGADGLLLAPVSYTPLFQHEVAAHVRAVSTATALPLCLYDNPATTGFRFEPDLLRACGRLPTVVAVKRPAPPEGAPGWLAEQRALFRADVAIGCSVDWHAGAALLAGADAWHAVLAGVLPAPCIALARAAKAGDAESVGVLNARLEPVWALFRELGSIRVVSAMAKLLGIANADPPAPILPPDAGTISRIGTALDALRT</sequence>
<name>A0ABT1WA06_9PROT</name>
<keyword evidence="5" id="KW-1185">Reference proteome</keyword>
<dbReference type="SMART" id="SM01130">
    <property type="entry name" value="DHDPS"/>
    <property type="match status" value="1"/>
</dbReference>
<dbReference type="EMBL" id="JAMSKV010000015">
    <property type="protein sequence ID" value="MCQ8279719.1"/>
    <property type="molecule type" value="Genomic_DNA"/>
</dbReference>
<dbReference type="PIRSF" id="PIRSF001365">
    <property type="entry name" value="DHDPS"/>
    <property type="match status" value="1"/>
</dbReference>
<evidence type="ECO:0000256" key="3">
    <source>
        <dbReference type="PIRNR" id="PIRNR001365"/>
    </source>
</evidence>
<dbReference type="InterPro" id="IPR013785">
    <property type="entry name" value="Aldolase_TIM"/>
</dbReference>
<keyword evidence="2 3" id="KW-0456">Lyase</keyword>
<evidence type="ECO:0000313" key="4">
    <source>
        <dbReference type="EMBL" id="MCQ8279719.1"/>
    </source>
</evidence>
<comment type="similarity">
    <text evidence="1 3">Belongs to the DapA family.</text>
</comment>
<evidence type="ECO:0000313" key="5">
    <source>
        <dbReference type="Proteomes" id="UP001524587"/>
    </source>
</evidence>
<dbReference type="Pfam" id="PF00701">
    <property type="entry name" value="DHDPS"/>
    <property type="match status" value="1"/>
</dbReference>
<dbReference type="SUPFAM" id="SSF51569">
    <property type="entry name" value="Aldolase"/>
    <property type="match status" value="1"/>
</dbReference>
<protein>
    <submittedName>
        <fullName evidence="4">Dihydrodipicolinate synthase family protein</fullName>
    </submittedName>
</protein>
<dbReference type="Proteomes" id="UP001524587">
    <property type="component" value="Unassembled WGS sequence"/>
</dbReference>
<dbReference type="RefSeq" id="WP_422865208.1">
    <property type="nucleotide sequence ID" value="NZ_JAMSKV010000015.1"/>
</dbReference>
<dbReference type="CDD" id="cd00408">
    <property type="entry name" value="DHDPS-like"/>
    <property type="match status" value="1"/>
</dbReference>
<dbReference type="PANTHER" id="PTHR12128">
    <property type="entry name" value="DIHYDRODIPICOLINATE SYNTHASE"/>
    <property type="match status" value="1"/>
</dbReference>
<dbReference type="InterPro" id="IPR002220">
    <property type="entry name" value="DapA-like"/>
</dbReference>
<organism evidence="4 5">
    <name type="scientific">Endosaccharibacter trunci</name>
    <dbReference type="NCBI Taxonomy" id="2812733"/>
    <lineage>
        <taxon>Bacteria</taxon>
        <taxon>Pseudomonadati</taxon>
        <taxon>Pseudomonadota</taxon>
        <taxon>Alphaproteobacteria</taxon>
        <taxon>Acetobacterales</taxon>
        <taxon>Acetobacteraceae</taxon>
        <taxon>Endosaccharibacter</taxon>
    </lineage>
</organism>
<evidence type="ECO:0000256" key="2">
    <source>
        <dbReference type="ARBA" id="ARBA00023239"/>
    </source>
</evidence>
<reference evidence="4 5" key="1">
    <citation type="submission" date="2022-06" db="EMBL/GenBank/DDBJ databases">
        <title>Endosaccharibacter gen. nov., sp. nov., endophytic bacteria isolated from sugarcane.</title>
        <authorList>
            <person name="Pitiwittayakul N."/>
            <person name="Yukphan P."/>
            <person name="Charoenyingcharoen P."/>
            <person name="Tanasupawat S."/>
        </authorList>
    </citation>
    <scope>NUCLEOTIDE SEQUENCE [LARGE SCALE GENOMIC DNA]</scope>
    <source>
        <strain evidence="4 5">KSS8</strain>
    </source>
</reference>